<dbReference type="GO" id="GO:0050897">
    <property type="term" value="F:cobalt ion binding"/>
    <property type="evidence" value="ECO:0007669"/>
    <property type="project" value="TreeGrafter"/>
</dbReference>
<evidence type="ECO:0000259" key="1">
    <source>
        <dbReference type="PROSITE" id="PS50151"/>
    </source>
</evidence>
<organism evidence="2 3">
    <name type="scientific">Veillonella criceti</name>
    <dbReference type="NCBI Taxonomy" id="103891"/>
    <lineage>
        <taxon>Bacteria</taxon>
        <taxon>Bacillati</taxon>
        <taxon>Bacillota</taxon>
        <taxon>Negativicutes</taxon>
        <taxon>Veillonellales</taxon>
        <taxon>Veillonellaceae</taxon>
        <taxon>Veillonella</taxon>
    </lineage>
</organism>
<dbReference type="OrthoDB" id="9788704at2"/>
<dbReference type="PIRSF" id="PIRSF015034">
    <property type="entry name" value="YacH"/>
    <property type="match status" value="1"/>
</dbReference>
<evidence type="ECO:0000313" key="3">
    <source>
        <dbReference type="Proteomes" id="UP000255367"/>
    </source>
</evidence>
<dbReference type="PANTHER" id="PTHR38430">
    <property type="entry name" value="PROTEIN-ARGININE KINASE ACTIVATOR PROTEIN"/>
    <property type="match status" value="1"/>
</dbReference>
<dbReference type="GO" id="GO:0005507">
    <property type="term" value="F:copper ion binding"/>
    <property type="evidence" value="ECO:0007669"/>
    <property type="project" value="TreeGrafter"/>
</dbReference>
<dbReference type="SUPFAM" id="SSF46600">
    <property type="entry name" value="C-terminal UvrC-binding domain of UvrB"/>
    <property type="match status" value="1"/>
</dbReference>
<dbReference type="PANTHER" id="PTHR38430:SF1">
    <property type="entry name" value="PROTEIN-ARGININE KINASE ACTIVATOR PROTEIN"/>
    <property type="match status" value="1"/>
</dbReference>
<dbReference type="RefSeq" id="WP_115309822.1">
    <property type="nucleotide sequence ID" value="NZ_UHIO01000001.1"/>
</dbReference>
<accession>A0A380NIY9</accession>
<dbReference type="Pfam" id="PF02151">
    <property type="entry name" value="UVR"/>
    <property type="match status" value="1"/>
</dbReference>
<dbReference type="GO" id="GO:0046870">
    <property type="term" value="F:cadmium ion binding"/>
    <property type="evidence" value="ECO:0007669"/>
    <property type="project" value="TreeGrafter"/>
</dbReference>
<dbReference type="InterPro" id="IPR036876">
    <property type="entry name" value="UVR_dom_sf"/>
</dbReference>
<dbReference type="GO" id="GO:1990169">
    <property type="term" value="P:stress response to copper ion"/>
    <property type="evidence" value="ECO:0007669"/>
    <property type="project" value="TreeGrafter"/>
</dbReference>
<feature type="domain" description="UVR" evidence="1">
    <location>
        <begin position="139"/>
        <end position="174"/>
    </location>
</feature>
<keyword evidence="3" id="KW-1185">Reference proteome</keyword>
<dbReference type="AlphaFoldDB" id="A0A380NIY9"/>
<dbReference type="EMBL" id="UHIO01000001">
    <property type="protein sequence ID" value="SUP41490.1"/>
    <property type="molecule type" value="Genomic_DNA"/>
</dbReference>
<dbReference type="Gene3D" id="4.10.860.10">
    <property type="entry name" value="UVR domain"/>
    <property type="match status" value="1"/>
</dbReference>
<name>A0A380NIY9_9FIRM</name>
<evidence type="ECO:0000313" key="2">
    <source>
        <dbReference type="EMBL" id="SUP41490.1"/>
    </source>
</evidence>
<sequence length="180" mass="20553">MLCDNCKQNEATVHMTRVVNGKKTERHLCNVCAAKQPNDGFGSQGFMNFGPSLLDNDFFTNDFFTNTLYPDSLLNPRQETRCSQCGMTFSEFNQTGKFGCDHCYDTFEAQIAPLVKRLQGSLSYEGRVPSRGTGVFKTKHQIKRLRQELDKAVKAEQFEEAVRLRDEIKVLEESIHKDNQ</sequence>
<dbReference type="Proteomes" id="UP000255367">
    <property type="component" value="Unassembled WGS sequence"/>
</dbReference>
<dbReference type="InterPro" id="IPR001943">
    <property type="entry name" value="UVR_dom"/>
</dbReference>
<dbReference type="InterPro" id="IPR025542">
    <property type="entry name" value="YacH"/>
</dbReference>
<dbReference type="GO" id="GO:0008270">
    <property type="term" value="F:zinc ion binding"/>
    <property type="evidence" value="ECO:0007669"/>
    <property type="project" value="TreeGrafter"/>
</dbReference>
<protein>
    <submittedName>
        <fullName evidence="2">Uncharacterized protein with conserved CXXC pairs</fullName>
    </submittedName>
</protein>
<gene>
    <name evidence="2" type="ORF">NCTC12020_00585</name>
</gene>
<dbReference type="GO" id="GO:1990170">
    <property type="term" value="P:stress response to cadmium ion"/>
    <property type="evidence" value="ECO:0007669"/>
    <property type="project" value="TreeGrafter"/>
</dbReference>
<proteinExistence type="predicted"/>
<reference evidence="2 3" key="1">
    <citation type="submission" date="2018-06" db="EMBL/GenBank/DDBJ databases">
        <authorList>
            <consortium name="Pathogen Informatics"/>
            <person name="Doyle S."/>
        </authorList>
    </citation>
    <scope>NUCLEOTIDE SEQUENCE [LARGE SCALE GENOMIC DNA]</scope>
    <source>
        <strain evidence="2 3">NCTC12020</strain>
    </source>
</reference>
<dbReference type="PROSITE" id="PS50151">
    <property type="entry name" value="UVR"/>
    <property type="match status" value="1"/>
</dbReference>